<organism evidence="2 3">
    <name type="scientific">Mucilaginibacter panaciglaebae</name>
    <dbReference type="NCBI Taxonomy" id="502331"/>
    <lineage>
        <taxon>Bacteria</taxon>
        <taxon>Pseudomonadati</taxon>
        <taxon>Bacteroidota</taxon>
        <taxon>Sphingobacteriia</taxon>
        <taxon>Sphingobacteriales</taxon>
        <taxon>Sphingobacteriaceae</taxon>
        <taxon>Mucilaginibacter</taxon>
    </lineage>
</organism>
<sequence length="423" mass="46645">MIVDAESMSKEFNRRNFLGLMGTVPLISVLPGLKAPGTETELHPGPGSLPENALAEILETKIICIEPGRFPVVSSAIDKNGHPVQTNSSVEPNRYVGWPTVVLTTENELIVVYSGDRDSHVCPFGKTHLIKSADNGQTWSAPVTITNTPLDDRDAGIIQTRQGTLVVSWFTSLAFENPNWPAAYYKYFRVGEKISAQTKQAWLGNWIKRSSDGGKTWLTPSRTVGTAPHGPVNLKSGHLLYVGTGSYQSMGPILVEKSTDDGITWKVIGNIPVPKKATSISEPHVIELPSGKLLAMIRNESKEFHNGYLLQSESYDGGNTWSMASETAIWGYPPHFTLLKNGELLLSYSHRKLPYSQKACISHDEGRTWDIENEIMLTRSANSDMGYPSTTQLNDDSLLTVYYQSPGNGEPTNIMSTHWLLKK</sequence>
<dbReference type="PANTHER" id="PTHR43752:SF2">
    <property type="entry name" value="BNR_ASP-BOX REPEAT FAMILY PROTEIN"/>
    <property type="match status" value="1"/>
</dbReference>
<dbReference type="Gene3D" id="2.120.10.10">
    <property type="match status" value="1"/>
</dbReference>
<protein>
    <recommendedName>
        <fullName evidence="1">Sialidase domain-containing protein</fullName>
    </recommendedName>
</protein>
<dbReference type="EMBL" id="BAABCV010000005">
    <property type="protein sequence ID" value="GAA4095270.1"/>
    <property type="molecule type" value="Genomic_DNA"/>
</dbReference>
<keyword evidence="3" id="KW-1185">Reference proteome</keyword>
<dbReference type="InterPro" id="IPR011040">
    <property type="entry name" value="Sialidase"/>
</dbReference>
<feature type="domain" description="Sialidase" evidence="1">
    <location>
        <begin position="196"/>
        <end position="395"/>
    </location>
</feature>
<evidence type="ECO:0000313" key="2">
    <source>
        <dbReference type="EMBL" id="GAA4095270.1"/>
    </source>
</evidence>
<evidence type="ECO:0000313" key="3">
    <source>
        <dbReference type="Proteomes" id="UP001500841"/>
    </source>
</evidence>
<dbReference type="Pfam" id="PF13088">
    <property type="entry name" value="BNR_2"/>
    <property type="match status" value="1"/>
</dbReference>
<dbReference type="InterPro" id="IPR036278">
    <property type="entry name" value="Sialidase_sf"/>
</dbReference>
<dbReference type="PANTHER" id="PTHR43752">
    <property type="entry name" value="BNR/ASP-BOX REPEAT FAMILY PROTEIN"/>
    <property type="match status" value="1"/>
</dbReference>
<accession>A0ABP7WTS2</accession>
<comment type="caution">
    <text evidence="2">The sequence shown here is derived from an EMBL/GenBank/DDBJ whole genome shotgun (WGS) entry which is preliminary data.</text>
</comment>
<reference evidence="3" key="1">
    <citation type="journal article" date="2019" name="Int. J. Syst. Evol. Microbiol.">
        <title>The Global Catalogue of Microorganisms (GCM) 10K type strain sequencing project: providing services to taxonomists for standard genome sequencing and annotation.</title>
        <authorList>
            <consortium name="The Broad Institute Genomics Platform"/>
            <consortium name="The Broad Institute Genome Sequencing Center for Infectious Disease"/>
            <person name="Wu L."/>
            <person name="Ma J."/>
        </authorList>
    </citation>
    <scope>NUCLEOTIDE SEQUENCE [LARGE SCALE GENOMIC DNA]</scope>
    <source>
        <strain evidence="3">JCM 17085</strain>
    </source>
</reference>
<dbReference type="Proteomes" id="UP001500841">
    <property type="component" value="Unassembled WGS sequence"/>
</dbReference>
<gene>
    <name evidence="2" type="ORF">GCM10022392_17850</name>
</gene>
<proteinExistence type="predicted"/>
<evidence type="ECO:0000259" key="1">
    <source>
        <dbReference type="Pfam" id="PF13088"/>
    </source>
</evidence>
<name>A0ABP7WTS2_9SPHI</name>
<dbReference type="SUPFAM" id="SSF50939">
    <property type="entry name" value="Sialidases"/>
    <property type="match status" value="1"/>
</dbReference>
<dbReference type="CDD" id="cd15482">
    <property type="entry name" value="Sialidase_non-viral"/>
    <property type="match status" value="1"/>
</dbReference>